<dbReference type="InterPro" id="IPR029058">
    <property type="entry name" value="AB_hydrolase_fold"/>
</dbReference>
<comment type="function">
    <text evidence="3">Catalyzes the hydrolysis of N-formyl-L-kynurenine to L-kynurenine, the second step in the kynurenine pathway of tryptophan degradation. Kynurenine may be further oxidized to nicotinic acid, NAD(H) and NADP(H). Required for elimination of toxic metabolites.</text>
</comment>
<dbReference type="EMBL" id="JH767555">
    <property type="protein sequence ID" value="EON61185.1"/>
    <property type="molecule type" value="Genomic_DNA"/>
</dbReference>
<gene>
    <name evidence="4" type="ORF">W97_00397</name>
</gene>
<dbReference type="AlphaFoldDB" id="R7YH07"/>
<comment type="domain">
    <text evidence="3">The main chain amide nitrogen atoms of the second glycine and its adjacent residue in the HGGXW motif define the oxyanion hole, and stabilize the oxyanion that forms during the nucleophilic attack by the catalytic serine during substrate cleavage.</text>
</comment>
<dbReference type="EC" id="3.5.1.9" evidence="3"/>
<dbReference type="GO" id="GO:0019441">
    <property type="term" value="P:L-tryptophan catabolic process to kynurenine"/>
    <property type="evidence" value="ECO:0007669"/>
    <property type="project" value="UniProtKB-UniRule"/>
</dbReference>
<accession>R7YH07</accession>
<reference evidence="5" key="1">
    <citation type="submission" date="2012-06" db="EMBL/GenBank/DDBJ databases">
        <title>The genome sequence of Coniosporium apollinis CBS 100218.</title>
        <authorList>
            <consortium name="The Broad Institute Genome Sequencing Platform"/>
            <person name="Cuomo C."/>
            <person name="Gorbushina A."/>
            <person name="Noack S."/>
            <person name="Walker B."/>
            <person name="Young S.K."/>
            <person name="Zeng Q."/>
            <person name="Gargeya S."/>
            <person name="Fitzgerald M."/>
            <person name="Haas B."/>
            <person name="Abouelleil A."/>
            <person name="Alvarado L."/>
            <person name="Arachchi H.M."/>
            <person name="Berlin A.M."/>
            <person name="Chapman S.B."/>
            <person name="Goldberg J."/>
            <person name="Griggs A."/>
            <person name="Gujja S."/>
            <person name="Hansen M."/>
            <person name="Howarth C."/>
            <person name="Imamovic A."/>
            <person name="Larimer J."/>
            <person name="McCowan C."/>
            <person name="Montmayeur A."/>
            <person name="Murphy C."/>
            <person name="Neiman D."/>
            <person name="Pearson M."/>
            <person name="Priest M."/>
            <person name="Roberts A."/>
            <person name="Saif S."/>
            <person name="Shea T."/>
            <person name="Sisk P."/>
            <person name="Sykes S."/>
            <person name="Wortman J."/>
            <person name="Nusbaum C."/>
            <person name="Birren B."/>
        </authorList>
    </citation>
    <scope>NUCLEOTIDE SEQUENCE [LARGE SCALE GENOMIC DNA]</scope>
    <source>
        <strain evidence="5">CBS 100218</strain>
    </source>
</reference>
<dbReference type="InterPro" id="IPR027519">
    <property type="entry name" value="KFase_ver/fungi-typ"/>
</dbReference>
<dbReference type="SUPFAM" id="SSF53474">
    <property type="entry name" value="alpha/beta-Hydrolases"/>
    <property type="match status" value="1"/>
</dbReference>
<evidence type="ECO:0000313" key="5">
    <source>
        <dbReference type="Proteomes" id="UP000016924"/>
    </source>
</evidence>
<dbReference type="InterPro" id="IPR050300">
    <property type="entry name" value="GDXG_lipolytic_enzyme"/>
</dbReference>
<dbReference type="OrthoDB" id="420264at2759"/>
<dbReference type="HAMAP" id="MF_03014">
    <property type="entry name" value="KFase"/>
    <property type="match status" value="1"/>
</dbReference>
<comment type="subunit">
    <text evidence="3">Homodimer.</text>
</comment>
<comment type="pathway">
    <text evidence="3">Amino-acid degradation; L-tryptophan degradation via kynurenine pathway; L-kynurenine from L-tryptophan: step 2/2.</text>
</comment>
<dbReference type="STRING" id="1168221.R7YH07"/>
<dbReference type="GO" id="GO:0004061">
    <property type="term" value="F:arylformamidase activity"/>
    <property type="evidence" value="ECO:0007669"/>
    <property type="project" value="UniProtKB-UniRule"/>
</dbReference>
<feature type="short sequence motif" description="HGGXW" evidence="3">
    <location>
        <begin position="47"/>
        <end position="51"/>
    </location>
</feature>
<dbReference type="Proteomes" id="UP000016924">
    <property type="component" value="Unassembled WGS sequence"/>
</dbReference>
<feature type="active site" evidence="3">
    <location>
        <position position="290"/>
    </location>
</feature>
<dbReference type="eggNOG" id="ENOG502S40A">
    <property type="taxonomic scope" value="Eukaryota"/>
</dbReference>
<comment type="similarity">
    <text evidence="3">Belongs to the kynurenine formamidase family.</text>
</comment>
<keyword evidence="2 3" id="KW-0823">Tryptophan catabolism</keyword>
<comment type="catalytic activity">
    <reaction evidence="3">
        <text>N-formyl-L-kynurenine + H2O = L-kynurenine + formate + H(+)</text>
        <dbReference type="Rhea" id="RHEA:13009"/>
        <dbReference type="ChEBI" id="CHEBI:15377"/>
        <dbReference type="ChEBI" id="CHEBI:15378"/>
        <dbReference type="ChEBI" id="CHEBI:15740"/>
        <dbReference type="ChEBI" id="CHEBI:57959"/>
        <dbReference type="ChEBI" id="CHEBI:58629"/>
        <dbReference type="EC" id="3.5.1.9"/>
    </reaction>
</comment>
<keyword evidence="5" id="KW-1185">Reference proteome</keyword>
<evidence type="ECO:0000256" key="1">
    <source>
        <dbReference type="ARBA" id="ARBA00022801"/>
    </source>
</evidence>
<dbReference type="Gene3D" id="3.40.50.1820">
    <property type="entry name" value="alpha/beta hydrolase"/>
    <property type="match status" value="1"/>
</dbReference>
<dbReference type="GeneID" id="19897708"/>
<feature type="active site" evidence="3">
    <location>
        <position position="252"/>
    </location>
</feature>
<name>R7YH07_CONA1</name>
<evidence type="ECO:0000256" key="2">
    <source>
        <dbReference type="ARBA" id="ARBA00023079"/>
    </source>
</evidence>
<keyword evidence="1 3" id="KW-0378">Hydrolase</keyword>
<dbReference type="PANTHER" id="PTHR48081">
    <property type="entry name" value="AB HYDROLASE SUPERFAMILY PROTEIN C4A8.06C"/>
    <property type="match status" value="1"/>
</dbReference>
<dbReference type="RefSeq" id="XP_007776502.1">
    <property type="nucleotide sequence ID" value="XM_007778312.1"/>
</dbReference>
<evidence type="ECO:0000256" key="3">
    <source>
        <dbReference type="HAMAP-Rule" id="MF_03014"/>
    </source>
</evidence>
<dbReference type="UniPathway" id="UPA00333">
    <property type="reaction ID" value="UER00454"/>
</dbReference>
<dbReference type="ESTHER" id="cona1-r7yh07">
    <property type="family name" value="Kynurenine-formamidase"/>
</dbReference>
<feature type="active site" description="Nucleophile" evidence="3">
    <location>
        <position position="149"/>
    </location>
</feature>
<dbReference type="GO" id="GO:0034354">
    <property type="term" value="P:'de novo' NAD+ biosynthetic process from L-tryptophan"/>
    <property type="evidence" value="ECO:0007669"/>
    <property type="project" value="UniProtKB-UniRule"/>
</dbReference>
<organism evidence="4 5">
    <name type="scientific">Coniosporium apollinis (strain CBS 100218)</name>
    <name type="common">Rock-inhabiting black yeast</name>
    <dbReference type="NCBI Taxonomy" id="1168221"/>
    <lineage>
        <taxon>Eukaryota</taxon>
        <taxon>Fungi</taxon>
        <taxon>Dikarya</taxon>
        <taxon>Ascomycota</taxon>
        <taxon>Pezizomycotina</taxon>
        <taxon>Dothideomycetes</taxon>
        <taxon>Dothideomycetes incertae sedis</taxon>
        <taxon>Coniosporium</taxon>
    </lineage>
</organism>
<evidence type="ECO:0000313" key="4">
    <source>
        <dbReference type="EMBL" id="EON61185.1"/>
    </source>
</evidence>
<proteinExistence type="inferred from homology"/>
<protein>
    <recommendedName>
        <fullName evidence="3">Kynurenine formamidase</fullName>
        <shortName evidence="3">KFA</shortName>
        <shortName evidence="3">KFase</shortName>
        <ecNumber evidence="3">3.5.1.9</ecNumber>
    </recommendedName>
    <alternativeName>
        <fullName evidence="3">Arylformamidase</fullName>
    </alternativeName>
    <alternativeName>
        <fullName evidence="3">N-formylkynurenine formamidase</fullName>
        <shortName evidence="3">FKF</shortName>
    </alternativeName>
</protein>
<dbReference type="PANTHER" id="PTHR48081:SF33">
    <property type="entry name" value="KYNURENINE FORMAMIDASE"/>
    <property type="match status" value="1"/>
</dbReference>
<dbReference type="OMA" id="YWVIYIH"/>
<sequence length="315" mass="34476">MSFPQFRNDVPVGYSVRPTRLQTADICLPRPLTESSPDRTFWVIYIHGGAWRDPAITSTSIQPTLTRLLNSPETLCRIAGFASLNYRLSPYPTHATDPSRPDDAARNARHPDHLDDVLAALQWLDREYDVGSLGRRGGRGHEYILVGHSCGATLAFQALRRMAGHGPNHSPRGGCGSQALPAAVVGVCGIYDIPLLVSTHEHPAYREFVEAAFGEEEREWAEVSPADGVGRLQDGGGGGGMRVVVLGQSSEDELVDGGQRDAMVETLREEGFEEGGADKELVVLDMKGKHDEVWENGEEIVRAIEVALDRLSRRM</sequence>
<dbReference type="HOGENOM" id="CLU_016852_0_0_1"/>